<dbReference type="OMA" id="RIYQPKH"/>
<dbReference type="AlphaFoldDB" id="A0A401T1X3"/>
<protein>
    <recommendedName>
        <fullName evidence="4">Protein FAM98B</fullName>
    </recommendedName>
</protein>
<dbReference type="OrthoDB" id="512356at2759"/>
<dbReference type="Proteomes" id="UP000287033">
    <property type="component" value="Unassembled WGS sequence"/>
</dbReference>
<dbReference type="GO" id="GO:0072669">
    <property type="term" value="C:tRNA-splicing ligase complex"/>
    <property type="evidence" value="ECO:0007669"/>
    <property type="project" value="TreeGrafter"/>
</dbReference>
<evidence type="ECO:0000313" key="3">
    <source>
        <dbReference type="Proteomes" id="UP000287033"/>
    </source>
</evidence>
<dbReference type="STRING" id="137246.A0A401T1X3"/>
<dbReference type="PANTHER" id="PTHR31353:SF11">
    <property type="entry name" value="PROTEIN FAM98B"/>
    <property type="match status" value="1"/>
</dbReference>
<accession>A0A401T1X3</accession>
<dbReference type="PANTHER" id="PTHR31353">
    <property type="entry name" value="FAM98"/>
    <property type="match status" value="1"/>
</dbReference>
<dbReference type="EMBL" id="BEZZ01000863">
    <property type="protein sequence ID" value="GCC36662.1"/>
    <property type="molecule type" value="Genomic_DNA"/>
</dbReference>
<organism evidence="2 3">
    <name type="scientific">Chiloscyllium punctatum</name>
    <name type="common">Brownbanded bambooshark</name>
    <name type="synonym">Hemiscyllium punctatum</name>
    <dbReference type="NCBI Taxonomy" id="137246"/>
    <lineage>
        <taxon>Eukaryota</taxon>
        <taxon>Metazoa</taxon>
        <taxon>Chordata</taxon>
        <taxon>Craniata</taxon>
        <taxon>Vertebrata</taxon>
        <taxon>Chondrichthyes</taxon>
        <taxon>Elasmobranchii</taxon>
        <taxon>Galeomorphii</taxon>
        <taxon>Galeoidea</taxon>
        <taxon>Orectolobiformes</taxon>
        <taxon>Hemiscylliidae</taxon>
        <taxon>Chiloscyllium</taxon>
    </lineage>
</organism>
<evidence type="ECO:0008006" key="4">
    <source>
        <dbReference type="Google" id="ProtNLM"/>
    </source>
</evidence>
<name>A0A401T1X3_CHIPU</name>
<evidence type="ECO:0000313" key="2">
    <source>
        <dbReference type="EMBL" id="GCC36662.1"/>
    </source>
</evidence>
<proteinExistence type="inferred from homology"/>
<comment type="similarity">
    <text evidence="1">Belongs to the FAM98 family.</text>
</comment>
<reference evidence="2 3" key="1">
    <citation type="journal article" date="2018" name="Nat. Ecol. Evol.">
        <title>Shark genomes provide insights into elasmobranch evolution and the origin of vertebrates.</title>
        <authorList>
            <person name="Hara Y"/>
            <person name="Yamaguchi K"/>
            <person name="Onimaru K"/>
            <person name="Kadota M"/>
            <person name="Koyanagi M"/>
            <person name="Keeley SD"/>
            <person name="Tatsumi K"/>
            <person name="Tanaka K"/>
            <person name="Motone F"/>
            <person name="Kageyama Y"/>
            <person name="Nozu R"/>
            <person name="Adachi N"/>
            <person name="Nishimura O"/>
            <person name="Nakagawa R"/>
            <person name="Tanegashima C"/>
            <person name="Kiyatake I"/>
            <person name="Matsumoto R"/>
            <person name="Murakumo K"/>
            <person name="Nishida K"/>
            <person name="Terakita A"/>
            <person name="Kuratani S"/>
            <person name="Sato K"/>
            <person name="Hyodo S Kuraku.S."/>
        </authorList>
    </citation>
    <scope>NUCLEOTIDE SEQUENCE [LARGE SCALE GENOMIC DNA]</scope>
</reference>
<sequence>MALEGDVLDTLEALGYNGPLLEEDALLKAVEMGPSSSEFTELCVWLSSQIKLLCNLEECINSTTSADDTESFLLEINGFLKEMLCPFSSLLTGDFKERLRKKEDCLKLLLYLSSELQTARILHSKSPPVPKTEGNEEVRQEIRSICATLSVPCPVSGAADAHLFKILEEKVKNITSKVPEKHMGEPLLKLTLTSDHWEKLMAINDALTNEYEVRRRMLIKRLDVTIQSFGWSDKAKIQPFTGISGPV</sequence>
<dbReference type="InterPro" id="IPR018797">
    <property type="entry name" value="FAM98"/>
</dbReference>
<evidence type="ECO:0000256" key="1">
    <source>
        <dbReference type="ARBA" id="ARBA00007218"/>
    </source>
</evidence>
<dbReference type="Pfam" id="PF10239">
    <property type="entry name" value="DUF2465"/>
    <property type="match status" value="1"/>
</dbReference>
<keyword evidence="3" id="KW-1185">Reference proteome</keyword>
<gene>
    <name evidence="2" type="ORF">chiPu_0015157</name>
</gene>
<comment type="caution">
    <text evidence="2">The sequence shown here is derived from an EMBL/GenBank/DDBJ whole genome shotgun (WGS) entry which is preliminary data.</text>
</comment>